<dbReference type="EMBL" id="BAAALF010000235">
    <property type="protein sequence ID" value="GAA1273074.1"/>
    <property type="molecule type" value="Genomic_DNA"/>
</dbReference>
<accession>A0ABN1WYU3</accession>
<protein>
    <submittedName>
        <fullName evidence="2">Uncharacterized protein</fullName>
    </submittedName>
</protein>
<comment type="caution">
    <text evidence="2">The sequence shown here is derived from an EMBL/GenBank/DDBJ whole genome shotgun (WGS) entry which is preliminary data.</text>
</comment>
<dbReference type="RefSeq" id="WP_344446355.1">
    <property type="nucleotide sequence ID" value="NZ_BAAALF010000235.1"/>
</dbReference>
<gene>
    <name evidence="2" type="ORF">GCM10009665_71180</name>
</gene>
<feature type="compositionally biased region" description="Basic and acidic residues" evidence="1">
    <location>
        <begin position="56"/>
        <end position="66"/>
    </location>
</feature>
<organism evidence="2 3">
    <name type="scientific">Kitasatospora nipponensis</name>
    <dbReference type="NCBI Taxonomy" id="258049"/>
    <lineage>
        <taxon>Bacteria</taxon>
        <taxon>Bacillati</taxon>
        <taxon>Actinomycetota</taxon>
        <taxon>Actinomycetes</taxon>
        <taxon>Kitasatosporales</taxon>
        <taxon>Streptomycetaceae</taxon>
        <taxon>Kitasatospora</taxon>
    </lineage>
</organism>
<feature type="region of interest" description="Disordered" evidence="1">
    <location>
        <begin position="47"/>
        <end position="66"/>
    </location>
</feature>
<evidence type="ECO:0000313" key="3">
    <source>
        <dbReference type="Proteomes" id="UP001500037"/>
    </source>
</evidence>
<dbReference type="Proteomes" id="UP001500037">
    <property type="component" value="Unassembled WGS sequence"/>
</dbReference>
<sequence>MAVLAWLGIPVAAGVVAVIWAAWAARPPRATGDGASLAEHQRFRAAMERSTGGHRVPQEHADRSGV</sequence>
<name>A0ABN1WYU3_9ACTN</name>
<evidence type="ECO:0000256" key="1">
    <source>
        <dbReference type="SAM" id="MobiDB-lite"/>
    </source>
</evidence>
<reference evidence="2 3" key="1">
    <citation type="journal article" date="2019" name="Int. J. Syst. Evol. Microbiol.">
        <title>The Global Catalogue of Microorganisms (GCM) 10K type strain sequencing project: providing services to taxonomists for standard genome sequencing and annotation.</title>
        <authorList>
            <consortium name="The Broad Institute Genomics Platform"/>
            <consortium name="The Broad Institute Genome Sequencing Center for Infectious Disease"/>
            <person name="Wu L."/>
            <person name="Ma J."/>
        </authorList>
    </citation>
    <scope>NUCLEOTIDE SEQUENCE [LARGE SCALE GENOMIC DNA]</scope>
    <source>
        <strain evidence="2 3">JCM 13004</strain>
    </source>
</reference>
<proteinExistence type="predicted"/>
<keyword evidence="3" id="KW-1185">Reference proteome</keyword>
<evidence type="ECO:0000313" key="2">
    <source>
        <dbReference type="EMBL" id="GAA1273074.1"/>
    </source>
</evidence>